<feature type="region of interest" description="Disordered" evidence="1">
    <location>
        <begin position="252"/>
        <end position="470"/>
    </location>
</feature>
<dbReference type="Pfam" id="PF06022">
    <property type="entry name" value="Cir_Bir_Yir"/>
    <property type="match status" value="1"/>
</dbReference>
<evidence type="ECO:0000256" key="1">
    <source>
        <dbReference type="SAM" id="MobiDB-lite"/>
    </source>
</evidence>
<reference evidence="3 4" key="1">
    <citation type="submission" date="2016-08" db="EMBL/GenBank/DDBJ databases">
        <authorList>
            <consortium name="Pathogen Informatics"/>
        </authorList>
    </citation>
    <scope>NUCLEOTIDE SEQUENCE [LARGE SCALE GENOMIC DNA]</scope>
    <source>
        <strain evidence="3 4">CB</strain>
    </source>
</reference>
<feature type="compositionally biased region" description="Basic and acidic residues" evidence="1">
    <location>
        <begin position="556"/>
        <end position="568"/>
    </location>
</feature>
<evidence type="ECO:0000313" key="3">
    <source>
        <dbReference type="EMBL" id="SCL82968.1"/>
    </source>
</evidence>
<keyword evidence="2" id="KW-0812">Transmembrane</keyword>
<feature type="compositionally biased region" description="Basic and acidic residues" evidence="1">
    <location>
        <begin position="410"/>
        <end position="437"/>
    </location>
</feature>
<accession>A0A1D3L6V5</accession>
<proteinExistence type="predicted"/>
<dbReference type="Proteomes" id="UP000195489">
    <property type="component" value="Unassembled WGS sequence"/>
</dbReference>
<feature type="transmembrane region" description="Helical" evidence="2">
    <location>
        <begin position="759"/>
        <end position="782"/>
    </location>
</feature>
<feature type="transmembrane region" description="Helical" evidence="2">
    <location>
        <begin position="671"/>
        <end position="690"/>
    </location>
</feature>
<organism evidence="3 4">
    <name type="scientific">Plasmodium chabaudi chabaudi</name>
    <dbReference type="NCBI Taxonomy" id="31271"/>
    <lineage>
        <taxon>Eukaryota</taxon>
        <taxon>Sar</taxon>
        <taxon>Alveolata</taxon>
        <taxon>Apicomplexa</taxon>
        <taxon>Aconoidasida</taxon>
        <taxon>Haemosporida</taxon>
        <taxon>Plasmodiidae</taxon>
        <taxon>Plasmodium</taxon>
        <taxon>Plasmodium (Vinckeia)</taxon>
    </lineage>
</organism>
<name>A0A1D3L6V5_PLACU</name>
<evidence type="ECO:0000256" key="2">
    <source>
        <dbReference type="SAM" id="Phobius"/>
    </source>
</evidence>
<keyword evidence="2" id="KW-0472">Membrane</keyword>
<feature type="region of interest" description="Disordered" evidence="1">
    <location>
        <begin position="541"/>
        <end position="647"/>
    </location>
</feature>
<feature type="compositionally biased region" description="Basic and acidic residues" evidence="1">
    <location>
        <begin position="591"/>
        <end position="621"/>
    </location>
</feature>
<keyword evidence="2" id="KW-1133">Transmembrane helix</keyword>
<feature type="compositionally biased region" description="Polar residues" evidence="1">
    <location>
        <begin position="622"/>
        <end position="640"/>
    </location>
</feature>
<feature type="compositionally biased region" description="Low complexity" evidence="1">
    <location>
        <begin position="293"/>
        <end position="305"/>
    </location>
</feature>
<protein>
    <submittedName>
        <fullName evidence="3">CIR protein</fullName>
    </submittedName>
</protein>
<dbReference type="AlphaFoldDB" id="A0A1D3L6V5"/>
<evidence type="ECO:0000313" key="4">
    <source>
        <dbReference type="Proteomes" id="UP000195489"/>
    </source>
</evidence>
<feature type="compositionally biased region" description="Basic residues" evidence="1">
    <location>
        <begin position="253"/>
        <end position="263"/>
    </location>
</feature>
<feature type="compositionally biased region" description="Polar residues" evidence="1">
    <location>
        <begin position="457"/>
        <end position="470"/>
    </location>
</feature>
<gene>
    <name evidence="3" type="ORF">PCHCB_000496300</name>
</gene>
<feature type="compositionally biased region" description="Basic and acidic residues" evidence="1">
    <location>
        <begin position="380"/>
        <end position="402"/>
    </location>
</feature>
<dbReference type="EMBL" id="FMIM01000047">
    <property type="protein sequence ID" value="SCL82968.1"/>
    <property type="molecule type" value="Genomic_DNA"/>
</dbReference>
<sequence>MSKHKQLCKLLLEGDSYFNDENVDTQKFNKHSTIKAYCRNGGCKTNEERINALNAYIFKTFKDSIKVKQRYNDYDEYLLMWISDKLLKIHKKGKGKKIGVGRMDDFTLKRAYEEYLKNHIQRLDYWVLLDMNSGLKEANLWYMSEFYKLLNLICKIITGYNNRAQTKKIYKYPADCSHQYKNLYLNISECKPYLDLLNKLKGIYDDFSSAIKKTGSNPELASKLKKLTPKDREEMDAVRGFKTYNFNTEQCKFPKKKNTKPKKTGSPGLPPPPKEPLKRDSPEPPSPQEPQRETQQSSSTESAPQLPQAPASDIQKDSPGSQGISGGTSGQLPNHGDKSQNSDDGQPDPAGNSETTKKRADIPSVQDKAQETNPATSENTGKENAQRSDITDTSNKDHKLKVSEPIPQDKQVHQPPEDENPPKENGSELKDNVKELDNTQTDTDTQDGSNPEHKNNQDNTDTPTSTEGNHNVFNWSILIKYGNLFVSRIEEYREPVTNSLHYIQTNLYEYTWPTLNKVYTTFREYSENFNIMDYFKVESKPNKLKDSETPEGGPQNKKDKEDKEDKEGGGSSLPDSEKKEPHDTQQPTPTEQRDDNPQEQHSIPKHDQTDSEQEKTSDSSLEKQSQASVNPSSDTHSTETGSKDVGTNVEDKIPQLVNSINIFKGYNRPEIAITILLIPIISLIIYKYFLSGWRKELKKKQKMKKVINLFGANKTTKTVINSSDGKKQVQIIIKSSSQKKQTKKSINFVNRKKPPFLNIYKLMMADAIPFINLFFLLIFFVYKRKRNTIE</sequence>
<feature type="compositionally biased region" description="Low complexity" evidence="1">
    <location>
        <begin position="438"/>
        <end position="447"/>
    </location>
</feature>
<dbReference type="InterPro" id="IPR006477">
    <property type="entry name" value="Yir_bir_cir"/>
</dbReference>